<proteinExistence type="predicted"/>
<dbReference type="Pfam" id="PF03992">
    <property type="entry name" value="ABM"/>
    <property type="match status" value="1"/>
</dbReference>
<comment type="caution">
    <text evidence="2">The sequence shown here is derived from an EMBL/GenBank/DDBJ whole genome shotgun (WGS) entry which is preliminary data.</text>
</comment>
<accession>A0A6A1TV17</accession>
<organism evidence="2 3">
    <name type="scientific">Neorhizobium galegae</name>
    <name type="common">Rhizobium galegae</name>
    <dbReference type="NCBI Taxonomy" id="399"/>
    <lineage>
        <taxon>Bacteria</taxon>
        <taxon>Pseudomonadati</taxon>
        <taxon>Pseudomonadota</taxon>
        <taxon>Alphaproteobacteria</taxon>
        <taxon>Hyphomicrobiales</taxon>
        <taxon>Rhizobiaceae</taxon>
        <taxon>Rhizobium/Agrobacterium group</taxon>
        <taxon>Neorhizobium</taxon>
    </lineage>
</organism>
<dbReference type="InterPro" id="IPR011008">
    <property type="entry name" value="Dimeric_a/b-barrel"/>
</dbReference>
<dbReference type="AlphaFoldDB" id="A0A6A1TV17"/>
<protein>
    <recommendedName>
        <fullName evidence="1">ABM domain-containing protein</fullName>
    </recommendedName>
</protein>
<dbReference type="EMBL" id="VZUL01000002">
    <property type="protein sequence ID" value="KAB1087384.1"/>
    <property type="molecule type" value="Genomic_DNA"/>
</dbReference>
<evidence type="ECO:0000259" key="1">
    <source>
        <dbReference type="Pfam" id="PF03992"/>
    </source>
</evidence>
<dbReference type="SUPFAM" id="SSF54909">
    <property type="entry name" value="Dimeric alpha+beta barrel"/>
    <property type="match status" value="1"/>
</dbReference>
<gene>
    <name evidence="2" type="ORF">F4V91_13700</name>
</gene>
<dbReference type="RefSeq" id="WP_151043280.1">
    <property type="nucleotide sequence ID" value="NZ_VZUL01000002.1"/>
</dbReference>
<name>A0A6A1TV17_NEOGA</name>
<dbReference type="Proteomes" id="UP000386575">
    <property type="component" value="Unassembled WGS sequence"/>
</dbReference>
<evidence type="ECO:0000313" key="2">
    <source>
        <dbReference type="EMBL" id="KAB1087384.1"/>
    </source>
</evidence>
<feature type="domain" description="ABM" evidence="1">
    <location>
        <begin position="9"/>
        <end position="53"/>
    </location>
</feature>
<sequence length="116" mass="13152">MSEISSGRVVRVNRFSVPEEARPEFMELLERTHRVMREQPGFIDDMILEQQAGSGILSLITIIRFEGEHVLQPIIAAVARSDRETGIDRQAFSRELGVESHVGFYAPITFRELLPA</sequence>
<evidence type="ECO:0000313" key="3">
    <source>
        <dbReference type="Proteomes" id="UP000386575"/>
    </source>
</evidence>
<dbReference type="Gene3D" id="3.30.70.100">
    <property type="match status" value="1"/>
</dbReference>
<dbReference type="InterPro" id="IPR007138">
    <property type="entry name" value="ABM_dom"/>
</dbReference>
<reference evidence="2 3" key="1">
    <citation type="submission" date="2019-09" db="EMBL/GenBank/DDBJ databases">
        <title>Genome sequencing of Ng87 strain.</title>
        <authorList>
            <person name="Karasev E.S."/>
            <person name="Andronov E."/>
        </authorList>
    </citation>
    <scope>NUCLEOTIDE SEQUENCE [LARGE SCALE GENOMIC DNA]</scope>
    <source>
        <strain evidence="2 3">Ng87</strain>
    </source>
</reference>